<name>A0ACB9S8N2_9MYRT</name>
<evidence type="ECO:0000313" key="1">
    <source>
        <dbReference type="EMBL" id="KAI4385923.1"/>
    </source>
</evidence>
<sequence>MGKEGNPGDRALELFLSMVGRADSQEHHYSQQQGHVQLDGRDSREFPANALVHRPVLLKYIISSKVKMLCVKAKRCDININQFLCSRNRDHKSDSSTIHLHRLEYHIREKLNETASRAMVVLNPIKVVIVNLAPEIVMDLDAKKWPDAPNDVLYKRYILSALFSDFQMKDSNDYYGLAPAMHSPLCMNVVLAEEWETVVEVQADYDLSKKTKPKGVLHWVAEPFAEVEPLQVEVRLFDKLFLSENPADLDGERFQFERIGYFVVDKDSTKEKLEFNQDASRQLWLKYGEYSHAITMGPLESLKNMQLCSSSVAGNMPEWWVVGYDMEHRTGME</sequence>
<reference evidence="2" key="1">
    <citation type="journal article" date="2023" name="Front. Plant Sci.">
        <title>Chromosomal-level genome assembly of Melastoma candidum provides insights into trichome evolution.</title>
        <authorList>
            <person name="Zhong Y."/>
            <person name="Wu W."/>
            <person name="Sun C."/>
            <person name="Zou P."/>
            <person name="Liu Y."/>
            <person name="Dai S."/>
            <person name="Zhou R."/>
        </authorList>
    </citation>
    <scope>NUCLEOTIDE SEQUENCE [LARGE SCALE GENOMIC DNA]</scope>
</reference>
<protein>
    <submittedName>
        <fullName evidence="1">Uncharacterized protein</fullName>
    </submittedName>
</protein>
<dbReference type="EMBL" id="CM042881">
    <property type="protein sequence ID" value="KAI4385923.1"/>
    <property type="molecule type" value="Genomic_DNA"/>
</dbReference>
<organism evidence="1 2">
    <name type="scientific">Melastoma candidum</name>
    <dbReference type="NCBI Taxonomy" id="119954"/>
    <lineage>
        <taxon>Eukaryota</taxon>
        <taxon>Viridiplantae</taxon>
        <taxon>Streptophyta</taxon>
        <taxon>Embryophyta</taxon>
        <taxon>Tracheophyta</taxon>
        <taxon>Spermatophyta</taxon>
        <taxon>Magnoliopsida</taxon>
        <taxon>eudicotyledons</taxon>
        <taxon>Gunneridae</taxon>
        <taxon>Pentapetalae</taxon>
        <taxon>rosids</taxon>
        <taxon>malvids</taxon>
        <taxon>Myrtales</taxon>
        <taxon>Melastomataceae</taxon>
        <taxon>Melastomatoideae</taxon>
        <taxon>Melastomateae</taxon>
        <taxon>Melastoma</taxon>
    </lineage>
</organism>
<proteinExistence type="predicted"/>
<accession>A0ACB9S8N2</accession>
<evidence type="ECO:0000313" key="2">
    <source>
        <dbReference type="Proteomes" id="UP001057402"/>
    </source>
</evidence>
<comment type="caution">
    <text evidence="1">The sequence shown here is derived from an EMBL/GenBank/DDBJ whole genome shotgun (WGS) entry which is preliminary data.</text>
</comment>
<gene>
    <name evidence="1" type="ORF">MLD38_003910</name>
</gene>
<dbReference type="Proteomes" id="UP001057402">
    <property type="component" value="Chromosome 2"/>
</dbReference>
<keyword evidence="2" id="KW-1185">Reference proteome</keyword>